<dbReference type="SUPFAM" id="SSF53254">
    <property type="entry name" value="Phosphoglycerate mutase-like"/>
    <property type="match status" value="1"/>
</dbReference>
<dbReference type="InterPro" id="IPR051021">
    <property type="entry name" value="Mito_Ser/Thr_phosphatase"/>
</dbReference>
<dbReference type="SMART" id="SM00855">
    <property type="entry name" value="PGAM"/>
    <property type="match status" value="1"/>
</dbReference>
<dbReference type="Pfam" id="PF00300">
    <property type="entry name" value="His_Phos_1"/>
    <property type="match status" value="1"/>
</dbReference>
<reference evidence="2 3" key="1">
    <citation type="submission" date="2020-07" db="EMBL/GenBank/DDBJ databases">
        <title>Sequencing the genomes of 1000 actinobacteria strains.</title>
        <authorList>
            <person name="Klenk H.-P."/>
        </authorList>
    </citation>
    <scope>NUCLEOTIDE SEQUENCE [LARGE SCALE GENOMIC DNA]</scope>
    <source>
        <strain evidence="2 3">CXB654</strain>
    </source>
</reference>
<organism evidence="2 3">
    <name type="scientific">Spinactinospora alkalitolerans</name>
    <dbReference type="NCBI Taxonomy" id="687207"/>
    <lineage>
        <taxon>Bacteria</taxon>
        <taxon>Bacillati</taxon>
        <taxon>Actinomycetota</taxon>
        <taxon>Actinomycetes</taxon>
        <taxon>Streptosporangiales</taxon>
        <taxon>Nocardiopsidaceae</taxon>
        <taxon>Spinactinospora</taxon>
    </lineage>
</organism>
<accession>A0A852TNC0</accession>
<dbReference type="RefSeq" id="WP_179641233.1">
    <property type="nucleotide sequence ID" value="NZ_BAAAYY010000005.1"/>
</dbReference>
<keyword evidence="1 2" id="KW-0378">Hydrolase</keyword>
<dbReference type="CDD" id="cd07067">
    <property type="entry name" value="HP_PGM_like"/>
    <property type="match status" value="1"/>
</dbReference>
<evidence type="ECO:0000313" key="3">
    <source>
        <dbReference type="Proteomes" id="UP000589036"/>
    </source>
</evidence>
<protein>
    <submittedName>
        <fullName evidence="2">Phosphohistidine phosphatase</fullName>
        <ecNumber evidence="2">3.1.3.-</ecNumber>
    </submittedName>
</protein>
<comment type="caution">
    <text evidence="2">The sequence shown here is derived from an EMBL/GenBank/DDBJ whole genome shotgun (WGS) entry which is preliminary data.</text>
</comment>
<dbReference type="AlphaFoldDB" id="A0A852TNC0"/>
<evidence type="ECO:0000313" key="2">
    <source>
        <dbReference type="EMBL" id="NYE44921.1"/>
    </source>
</evidence>
<dbReference type="EC" id="3.1.3.-" evidence="2"/>
<dbReference type="PANTHER" id="PTHR20935:SF1">
    <property type="entry name" value="SLL1549 PROTEIN"/>
    <property type="match status" value="1"/>
</dbReference>
<gene>
    <name evidence="2" type="ORF">HDA32_000041</name>
</gene>
<name>A0A852TNC0_9ACTN</name>
<dbReference type="InterPro" id="IPR029033">
    <property type="entry name" value="His_PPase_superfam"/>
</dbReference>
<dbReference type="Proteomes" id="UP000589036">
    <property type="component" value="Unassembled WGS sequence"/>
</dbReference>
<dbReference type="EMBL" id="JACCCC010000001">
    <property type="protein sequence ID" value="NYE44921.1"/>
    <property type="molecule type" value="Genomic_DNA"/>
</dbReference>
<keyword evidence="3" id="KW-1185">Reference proteome</keyword>
<evidence type="ECO:0000256" key="1">
    <source>
        <dbReference type="ARBA" id="ARBA00022801"/>
    </source>
</evidence>
<dbReference type="Gene3D" id="3.40.50.1240">
    <property type="entry name" value="Phosphoglycerate mutase-like"/>
    <property type="match status" value="1"/>
</dbReference>
<dbReference type="InterPro" id="IPR013078">
    <property type="entry name" value="His_Pase_superF_clade-1"/>
</dbReference>
<sequence>MSGRLIILRHAQADPGIGTSDADRELTGKGRVQAAAVGRLLAGEGLVPDHVICSTARRTRQTWELVAAGLPGEPTVDFEPAAYSAGLDAMFELIGLVGADVGTLMVVGHNPTAAQLAAAFIGGVVAFPPASIAVADLDVEWLYAAPGTGTGRILT</sequence>
<dbReference type="PANTHER" id="PTHR20935">
    <property type="entry name" value="PHOSPHOGLYCERATE MUTASE-RELATED"/>
    <property type="match status" value="1"/>
</dbReference>
<proteinExistence type="predicted"/>
<dbReference type="GO" id="GO:0016787">
    <property type="term" value="F:hydrolase activity"/>
    <property type="evidence" value="ECO:0007669"/>
    <property type="project" value="UniProtKB-KW"/>
</dbReference>